<feature type="binding site" evidence="9">
    <location>
        <begin position="256"/>
        <end position="257"/>
    </location>
    <ligand>
        <name>substrate</name>
    </ligand>
</feature>
<dbReference type="Pfam" id="PF07479">
    <property type="entry name" value="NAD_Gly3P_dh_C"/>
    <property type="match status" value="1"/>
</dbReference>
<dbReference type="InterPro" id="IPR013328">
    <property type="entry name" value="6PGD_dom2"/>
</dbReference>
<dbReference type="SUPFAM" id="SSF48179">
    <property type="entry name" value="6-phosphogluconate dehydrogenase C-terminal domain-like"/>
    <property type="match status" value="1"/>
</dbReference>
<sequence>MAKILILGTGAWGTALANVLLTNKHEVSMWGVDHNEIYDLQQGFNSKYYQKTKLVKKLKTVSNDLKKIFKTNYDYIVIAVPSIYIEQTIKQVLKFIKNKPVFINVAKGFNETTKKTWSITINKLISKNAKGLVILIGPSFAVEVFHKEITLVNTVCEDLKLAKKVARVFSNDYFKCVPINDVIGAETISALKNVMAIGSGIMFAQHTSINTRSAILAQMSKEISHVIKVLGGKLDTLYQYCGIGDIFLTCTDTKSRNFSFGQAVGANGFKTVKKELKFHTVEGYWATKTAYEIVKKYKINAPIIEHIYNVLYKNENHKDFIKLIFKEIKF</sequence>
<feature type="active site" description="Proton acceptor" evidence="8">
    <location>
        <position position="192"/>
    </location>
</feature>
<dbReference type="SUPFAM" id="SSF51735">
    <property type="entry name" value="NAD(P)-binding Rossmann-fold domains"/>
    <property type="match status" value="1"/>
</dbReference>
<evidence type="ECO:0000256" key="12">
    <source>
        <dbReference type="RuleBase" id="RU000439"/>
    </source>
</evidence>
<dbReference type="PANTHER" id="PTHR11728:SF1">
    <property type="entry name" value="GLYCEROL-3-PHOSPHATE DEHYDROGENASE [NAD(+)] 2, CHLOROPLASTIC"/>
    <property type="match status" value="1"/>
</dbReference>
<dbReference type="eggNOG" id="COG0240">
    <property type="taxonomic scope" value="Bacteria"/>
</dbReference>
<name>A0A097STA3_9BACT</name>
<protein>
    <recommendedName>
        <fullName evidence="12">Glycerol-3-phosphate dehydrogenase</fullName>
        <ecNumber evidence="12">1.1.1.94</ecNumber>
    </recommendedName>
</protein>
<keyword evidence="5" id="KW-0443">Lipid metabolism</keyword>
<dbReference type="GO" id="GO:0008654">
    <property type="term" value="P:phospholipid biosynthetic process"/>
    <property type="evidence" value="ECO:0007669"/>
    <property type="project" value="UniProtKB-KW"/>
</dbReference>
<evidence type="ECO:0000256" key="6">
    <source>
        <dbReference type="ARBA" id="ARBA00023209"/>
    </source>
</evidence>
<gene>
    <name evidence="15" type="primary">gpsA</name>
    <name evidence="15" type="ORF">MGM1_4530</name>
</gene>
<dbReference type="PRINTS" id="PR00077">
    <property type="entry name" value="GPDHDRGNASE"/>
</dbReference>
<feature type="domain" description="Glycerol-3-phosphate dehydrogenase NAD-dependent C-terminal" evidence="14">
    <location>
        <begin position="181"/>
        <end position="321"/>
    </location>
</feature>
<dbReference type="Proteomes" id="UP000030066">
    <property type="component" value="Chromosome"/>
</dbReference>
<reference evidence="15 16" key="1">
    <citation type="journal article" date="2014" name="PLoS ONE">
        <title>An emerging Mycoplasma associated with trichomoniasis, vaginal infection and disease.</title>
        <authorList>
            <consortium name="Vaginal Microbiome Consortium"/>
            <person name="Fettweis J.M."/>
            <person name="Serrano M.G."/>
            <person name="Huang B."/>
            <person name="Brooks J.P."/>
            <person name="Glascock A.L."/>
            <person name="Sheth N.U."/>
            <person name="Strauss J.F.III."/>
            <person name="Jefferson K.K."/>
            <person name="Buck G.A."/>
        </authorList>
    </citation>
    <scope>NUCLEOTIDE SEQUENCE [LARGE SCALE GENOMIC DNA]</scope>
    <source>
        <strain evidence="15 16">VCU_M1</strain>
    </source>
</reference>
<dbReference type="GO" id="GO:0141153">
    <property type="term" value="F:glycerol-3-phosphate dehydrogenase (NADP+) activity"/>
    <property type="evidence" value="ECO:0007669"/>
    <property type="project" value="RHEA"/>
</dbReference>
<dbReference type="GO" id="GO:0005975">
    <property type="term" value="P:carbohydrate metabolic process"/>
    <property type="evidence" value="ECO:0007669"/>
    <property type="project" value="InterPro"/>
</dbReference>
<feature type="binding site" evidence="9">
    <location>
        <position position="107"/>
    </location>
    <ligand>
        <name>substrate</name>
    </ligand>
</feature>
<evidence type="ECO:0000313" key="15">
    <source>
        <dbReference type="EMBL" id="AIV03819.1"/>
    </source>
</evidence>
<comment type="similarity">
    <text evidence="1 11">Belongs to the NAD-dependent glycerol-3-phosphate dehydrogenase family.</text>
</comment>
<dbReference type="InterPro" id="IPR011128">
    <property type="entry name" value="G3P_DH_NAD-dep_N"/>
</dbReference>
<dbReference type="PIRSF" id="PIRSF000114">
    <property type="entry name" value="Glycerol-3-P_dh"/>
    <property type="match status" value="1"/>
</dbReference>
<evidence type="ECO:0000256" key="11">
    <source>
        <dbReference type="RuleBase" id="RU000437"/>
    </source>
</evidence>
<organism evidence="15 16">
    <name type="scientific">Candidatus Malacoplasma girerdii</name>
    <dbReference type="NCBI Taxonomy" id="1318617"/>
    <lineage>
        <taxon>Bacteria</taxon>
        <taxon>Bacillati</taxon>
        <taxon>Mycoplasmatota</taxon>
        <taxon>Mycoplasmoidales</taxon>
        <taxon>Mycoplasmoidaceae</taxon>
        <taxon>Malacoplasma</taxon>
    </lineage>
</organism>
<feature type="binding site" evidence="10">
    <location>
        <position position="141"/>
    </location>
    <ligand>
        <name>NAD(+)</name>
        <dbReference type="ChEBI" id="CHEBI:57540"/>
    </ligand>
</feature>
<dbReference type="Pfam" id="PF01210">
    <property type="entry name" value="NAD_Gly3P_dh_N"/>
    <property type="match status" value="1"/>
</dbReference>
<evidence type="ECO:0000313" key="16">
    <source>
        <dbReference type="Proteomes" id="UP000030066"/>
    </source>
</evidence>
<dbReference type="GO" id="GO:0046168">
    <property type="term" value="P:glycerol-3-phosphate catabolic process"/>
    <property type="evidence" value="ECO:0007669"/>
    <property type="project" value="InterPro"/>
</dbReference>
<keyword evidence="7" id="KW-1208">Phospholipid metabolism</keyword>
<accession>A0A097STA3</accession>
<dbReference type="InterPro" id="IPR006168">
    <property type="entry name" value="G3P_DH_NAD-dep"/>
</dbReference>
<dbReference type="Gene3D" id="3.40.50.720">
    <property type="entry name" value="NAD(P)-binding Rossmann-like Domain"/>
    <property type="match status" value="1"/>
</dbReference>
<evidence type="ECO:0000256" key="10">
    <source>
        <dbReference type="PIRSR" id="PIRSR000114-3"/>
    </source>
</evidence>
<evidence type="ECO:0000256" key="4">
    <source>
        <dbReference type="ARBA" id="ARBA00023027"/>
    </source>
</evidence>
<dbReference type="KEGG" id="mgj:MGM1_4530"/>
<dbReference type="InterPro" id="IPR008927">
    <property type="entry name" value="6-PGluconate_DH-like_C_sf"/>
</dbReference>
<dbReference type="EMBL" id="CP007711">
    <property type="protein sequence ID" value="AIV03819.1"/>
    <property type="molecule type" value="Genomic_DNA"/>
</dbReference>
<dbReference type="PROSITE" id="PS00957">
    <property type="entry name" value="NAD_G3PDH"/>
    <property type="match status" value="1"/>
</dbReference>
<evidence type="ECO:0000256" key="2">
    <source>
        <dbReference type="ARBA" id="ARBA00022516"/>
    </source>
</evidence>
<dbReference type="GO" id="GO:0051287">
    <property type="term" value="F:NAD binding"/>
    <property type="evidence" value="ECO:0007669"/>
    <property type="project" value="InterPro"/>
</dbReference>
<dbReference type="EC" id="1.1.1.94" evidence="12"/>
<comment type="catalytic activity">
    <reaction evidence="12">
        <text>sn-glycerol 3-phosphate + NADP(+) = dihydroxyacetone phosphate + NADPH + H(+)</text>
        <dbReference type="Rhea" id="RHEA:11096"/>
        <dbReference type="ChEBI" id="CHEBI:15378"/>
        <dbReference type="ChEBI" id="CHEBI:57597"/>
        <dbReference type="ChEBI" id="CHEBI:57642"/>
        <dbReference type="ChEBI" id="CHEBI:57783"/>
        <dbReference type="ChEBI" id="CHEBI:58349"/>
        <dbReference type="EC" id="1.1.1.94"/>
    </reaction>
</comment>
<keyword evidence="2" id="KW-0444">Lipid biosynthesis</keyword>
<evidence type="ECO:0000256" key="8">
    <source>
        <dbReference type="PIRSR" id="PIRSR000114-1"/>
    </source>
</evidence>
<evidence type="ECO:0000256" key="5">
    <source>
        <dbReference type="ARBA" id="ARBA00023098"/>
    </source>
</evidence>
<keyword evidence="3 11" id="KW-0560">Oxidoreductase</keyword>
<proteinExistence type="inferred from homology"/>
<feature type="binding site" evidence="10">
    <location>
        <begin position="8"/>
        <end position="13"/>
    </location>
    <ligand>
        <name>NAD(+)</name>
        <dbReference type="ChEBI" id="CHEBI:57540"/>
    </ligand>
</feature>
<feature type="domain" description="Glycerol-3-phosphate dehydrogenase NAD-dependent N-terminal" evidence="13">
    <location>
        <begin position="3"/>
        <end position="161"/>
    </location>
</feature>
<evidence type="ECO:0000259" key="13">
    <source>
        <dbReference type="Pfam" id="PF01210"/>
    </source>
</evidence>
<evidence type="ECO:0000259" key="14">
    <source>
        <dbReference type="Pfam" id="PF07479"/>
    </source>
</evidence>
<evidence type="ECO:0000256" key="3">
    <source>
        <dbReference type="ARBA" id="ARBA00023002"/>
    </source>
</evidence>
<dbReference type="STRING" id="1318617.MGM1_4530"/>
<evidence type="ECO:0000256" key="7">
    <source>
        <dbReference type="ARBA" id="ARBA00023264"/>
    </source>
</evidence>
<evidence type="ECO:0000256" key="1">
    <source>
        <dbReference type="ARBA" id="ARBA00011009"/>
    </source>
</evidence>
<keyword evidence="4 10" id="KW-0520">NAD</keyword>
<feature type="binding site" evidence="10">
    <location>
        <position position="256"/>
    </location>
    <ligand>
        <name>NAD(+)</name>
        <dbReference type="ChEBI" id="CHEBI:57540"/>
    </ligand>
</feature>
<dbReference type="PANTHER" id="PTHR11728">
    <property type="entry name" value="GLYCEROL-3-PHOSPHATE DEHYDROGENASE"/>
    <property type="match status" value="1"/>
</dbReference>
<dbReference type="AlphaFoldDB" id="A0A097STA3"/>
<keyword evidence="16" id="KW-1185">Reference proteome</keyword>
<keyword evidence="6" id="KW-0594">Phospholipid biosynthesis</keyword>
<evidence type="ECO:0000256" key="9">
    <source>
        <dbReference type="PIRSR" id="PIRSR000114-2"/>
    </source>
</evidence>
<dbReference type="Gene3D" id="1.10.1040.10">
    <property type="entry name" value="N-(1-d-carboxylethyl)-l-norvaline Dehydrogenase, domain 2"/>
    <property type="match status" value="1"/>
</dbReference>
<dbReference type="HOGENOM" id="CLU_033449_0_0_14"/>
<dbReference type="GO" id="GO:0005829">
    <property type="term" value="C:cytosol"/>
    <property type="evidence" value="ECO:0007669"/>
    <property type="project" value="TreeGrafter"/>
</dbReference>
<dbReference type="InterPro" id="IPR006109">
    <property type="entry name" value="G3P_DH_NAD-dep_C"/>
</dbReference>
<dbReference type="InterPro" id="IPR036291">
    <property type="entry name" value="NAD(P)-bd_dom_sf"/>
</dbReference>